<accession>A0A7E4UYF1</accession>
<sequence length="97" mass="10455">MIPSFRASCSSLSPRSVAIIPDTGLSSSSMVAISDSWRADRSSPTVSPGSIDSLFKWLKGPLRCLPEGVCNVTSLIGVFERLTISFKLYQSVVNELC</sequence>
<protein>
    <submittedName>
        <fullName evidence="2">Secreted protein</fullName>
    </submittedName>
</protein>
<proteinExistence type="predicted"/>
<reference evidence="1" key="1">
    <citation type="journal article" date="2013" name="Genetics">
        <title>The draft genome and transcriptome of Panagrellus redivivus are shaped by the harsh demands of a free-living lifestyle.</title>
        <authorList>
            <person name="Srinivasan J."/>
            <person name="Dillman A.R."/>
            <person name="Macchietto M.G."/>
            <person name="Heikkinen L."/>
            <person name="Lakso M."/>
            <person name="Fracchia K.M."/>
            <person name="Antoshechkin I."/>
            <person name="Mortazavi A."/>
            <person name="Wong G."/>
            <person name="Sternberg P.W."/>
        </authorList>
    </citation>
    <scope>NUCLEOTIDE SEQUENCE [LARGE SCALE GENOMIC DNA]</scope>
    <source>
        <strain evidence="1">MT8872</strain>
    </source>
</reference>
<organism evidence="1 2">
    <name type="scientific">Panagrellus redivivus</name>
    <name type="common">Microworm</name>
    <dbReference type="NCBI Taxonomy" id="6233"/>
    <lineage>
        <taxon>Eukaryota</taxon>
        <taxon>Metazoa</taxon>
        <taxon>Ecdysozoa</taxon>
        <taxon>Nematoda</taxon>
        <taxon>Chromadorea</taxon>
        <taxon>Rhabditida</taxon>
        <taxon>Tylenchina</taxon>
        <taxon>Panagrolaimomorpha</taxon>
        <taxon>Panagrolaimoidea</taxon>
        <taxon>Panagrolaimidae</taxon>
        <taxon>Panagrellus</taxon>
    </lineage>
</organism>
<keyword evidence="1" id="KW-1185">Reference proteome</keyword>
<name>A0A7E4UYF1_PANRE</name>
<dbReference type="WBParaSite" id="Pan_g14063.t1">
    <property type="protein sequence ID" value="Pan_g14063.t1"/>
    <property type="gene ID" value="Pan_g14063"/>
</dbReference>
<dbReference type="AlphaFoldDB" id="A0A7E4UYF1"/>
<dbReference type="Proteomes" id="UP000492821">
    <property type="component" value="Unassembled WGS sequence"/>
</dbReference>
<evidence type="ECO:0000313" key="1">
    <source>
        <dbReference type="Proteomes" id="UP000492821"/>
    </source>
</evidence>
<reference evidence="2" key="2">
    <citation type="submission" date="2020-10" db="UniProtKB">
        <authorList>
            <consortium name="WormBaseParasite"/>
        </authorList>
    </citation>
    <scope>IDENTIFICATION</scope>
</reference>
<evidence type="ECO:0000313" key="2">
    <source>
        <dbReference type="WBParaSite" id="Pan_g14063.t1"/>
    </source>
</evidence>